<accession>Q1QLX8</accession>
<evidence type="ECO:0000313" key="2">
    <source>
        <dbReference type="Proteomes" id="UP000001953"/>
    </source>
</evidence>
<protein>
    <submittedName>
        <fullName evidence="1">Uncharacterized protein</fullName>
    </submittedName>
</protein>
<dbReference type="HOGENOM" id="CLU_2082307_0_0_5"/>
<dbReference type="EMBL" id="CP000319">
    <property type="protein sequence ID" value="ABE62769.1"/>
    <property type="molecule type" value="Genomic_DNA"/>
</dbReference>
<evidence type="ECO:0000313" key="1">
    <source>
        <dbReference type="EMBL" id="ABE62769.1"/>
    </source>
</evidence>
<dbReference type="KEGG" id="nha:Nham_1967"/>
<reference evidence="1 2" key="1">
    <citation type="submission" date="2006-03" db="EMBL/GenBank/DDBJ databases">
        <title>Complete sequence of chromosome of Nitrobacter hamburgensis X14.</title>
        <authorList>
            <consortium name="US DOE Joint Genome Institute"/>
            <person name="Copeland A."/>
            <person name="Lucas S."/>
            <person name="Lapidus A."/>
            <person name="Barry K."/>
            <person name="Detter J.C."/>
            <person name="Glavina del Rio T."/>
            <person name="Hammon N."/>
            <person name="Israni S."/>
            <person name="Dalin E."/>
            <person name="Tice H."/>
            <person name="Pitluck S."/>
            <person name="Chain P."/>
            <person name="Malfatti S."/>
            <person name="Shin M."/>
            <person name="Vergez L."/>
            <person name="Schmutz J."/>
            <person name="Larimer F."/>
            <person name="Land M."/>
            <person name="Hauser L."/>
            <person name="Kyrpides N."/>
            <person name="Ivanova N."/>
            <person name="Ward B."/>
            <person name="Arp D."/>
            <person name="Klotz M."/>
            <person name="Stein L."/>
            <person name="O'Mullan G."/>
            <person name="Starkenburg S."/>
            <person name="Sayavedra L."/>
            <person name="Poret-Peterson A.T."/>
            <person name="Gentry M.E."/>
            <person name="Bruce D."/>
            <person name="Richardson P."/>
        </authorList>
    </citation>
    <scope>NUCLEOTIDE SEQUENCE [LARGE SCALE GENOMIC DNA]</scope>
    <source>
        <strain evidence="2">DSM 10229 / NCIMB 13809 / X14</strain>
    </source>
</reference>
<proteinExistence type="predicted"/>
<dbReference type="AlphaFoldDB" id="Q1QLX8"/>
<name>Q1QLX8_NITHX</name>
<gene>
    <name evidence="1" type="ordered locus">Nham_1967</name>
</gene>
<sequence>MRRVMIDVAKELEERFDFAAAHYQSVGGRSDLDDLVELLERLRDTVDQIPGPMIERARELYEFVGPEQFEQTLAAAVQGVGRTFAPNDASDFVKMLDLSLSFLQAAWWAGARRRTTN</sequence>
<dbReference type="Proteomes" id="UP000001953">
    <property type="component" value="Chromosome"/>
</dbReference>
<keyword evidence="2" id="KW-1185">Reference proteome</keyword>
<organism evidence="1 2">
    <name type="scientific">Nitrobacter hamburgensis (strain DSM 10229 / NCIMB 13809 / X14)</name>
    <dbReference type="NCBI Taxonomy" id="323097"/>
    <lineage>
        <taxon>Bacteria</taxon>
        <taxon>Pseudomonadati</taxon>
        <taxon>Pseudomonadota</taxon>
        <taxon>Alphaproteobacteria</taxon>
        <taxon>Hyphomicrobiales</taxon>
        <taxon>Nitrobacteraceae</taxon>
        <taxon>Nitrobacter</taxon>
    </lineage>
</organism>